<dbReference type="PANTHER" id="PTHR11702">
    <property type="entry name" value="DEVELOPMENTALLY REGULATED GTP-BINDING PROTEIN-RELATED"/>
    <property type="match status" value="1"/>
</dbReference>
<feature type="domain" description="OBG-type G" evidence="4">
    <location>
        <begin position="265"/>
        <end position="516"/>
    </location>
</feature>
<dbReference type="SUPFAM" id="SSF52540">
    <property type="entry name" value="P-loop containing nucleoside triphosphate hydrolases"/>
    <property type="match status" value="1"/>
</dbReference>
<dbReference type="Pfam" id="PF01018">
    <property type="entry name" value="GTP1_OBG"/>
    <property type="match status" value="2"/>
</dbReference>
<dbReference type="PIRSF" id="PIRSF002401">
    <property type="entry name" value="GTP_bd_Obg/CgtA"/>
    <property type="match status" value="1"/>
</dbReference>
<dbReference type="GeneID" id="63821683"/>
<sequence>MRRKRRTEWKRRQGGQAFLDHAVVHICAGKGGDGCVAFHREKFVPYGPPSGGSGGRGGDVYIMATPHLTTLSSVPTRVHAPNGGTGQGSWQNGKNAPPFVIKVPVGTIVRQLPRDDPRSSKDEIDMEAEMLDALDPDERRTKLRELRWVHYPRAEDDNVERQDFKDAERLVYREERERRLMQQRRLLQTIYLDLDKPDSSLEERDPNSPLGLRRPDSLGHLIASGGSGGVGNTHFLTLTNRSPKWATRGWEGERVTLSLELKLLADVALVGMPNAGKSTLLRALSGGRAKTEIAGYAFTTLNPVVAVIRVADDGSFEGSNGLVHEETWLEEQREQALIKQGLLADARTRNQRDDAGADPLDTLESFRFTVADNPGLIAEASADIGLGHSFLRSIERSNALAYVVDLSAPAPWDDLSVLRDEIEKYKPGLSPKARIVLANKADLLGGQAGQEDAEAVREAKEKLRKLEEFVEKEMRTPVQDGEGSVLDKRTLDVVPISAKYSMNLQKVVNLMRSYVEDARAGGIQPSSGPQASSS</sequence>
<dbReference type="Proteomes" id="UP000076871">
    <property type="component" value="Unassembled WGS sequence"/>
</dbReference>
<keyword evidence="3" id="KW-0342">GTP-binding</keyword>
<organism evidence="6 7">
    <name type="scientific">Laetiporus sulphureus 93-53</name>
    <dbReference type="NCBI Taxonomy" id="1314785"/>
    <lineage>
        <taxon>Eukaryota</taxon>
        <taxon>Fungi</taxon>
        <taxon>Dikarya</taxon>
        <taxon>Basidiomycota</taxon>
        <taxon>Agaricomycotina</taxon>
        <taxon>Agaricomycetes</taxon>
        <taxon>Polyporales</taxon>
        <taxon>Laetiporus</taxon>
    </lineage>
</organism>
<dbReference type="SUPFAM" id="SSF82051">
    <property type="entry name" value="Obg GTP-binding protein N-terminal domain"/>
    <property type="match status" value="1"/>
</dbReference>
<dbReference type="Pfam" id="PF01926">
    <property type="entry name" value="MMR_HSR1"/>
    <property type="match status" value="1"/>
</dbReference>
<dbReference type="PROSITE" id="PS51710">
    <property type="entry name" value="G_OBG"/>
    <property type="match status" value="1"/>
</dbReference>
<protein>
    <submittedName>
        <fullName evidence="6">GTPase</fullName>
    </submittedName>
</protein>
<dbReference type="PANTHER" id="PTHR11702:SF31">
    <property type="entry name" value="MITOCHONDRIAL RIBOSOME-ASSOCIATED GTPASE 2"/>
    <property type="match status" value="1"/>
</dbReference>
<proteinExistence type="inferred from homology"/>
<reference evidence="6 7" key="1">
    <citation type="journal article" date="2016" name="Mol. Biol. Evol.">
        <title>Comparative Genomics of Early-Diverging Mushroom-Forming Fungi Provides Insights into the Origins of Lignocellulose Decay Capabilities.</title>
        <authorList>
            <person name="Nagy L.G."/>
            <person name="Riley R."/>
            <person name="Tritt A."/>
            <person name="Adam C."/>
            <person name="Daum C."/>
            <person name="Floudas D."/>
            <person name="Sun H."/>
            <person name="Yadav J.S."/>
            <person name="Pangilinan J."/>
            <person name="Larsson K.H."/>
            <person name="Matsuura K."/>
            <person name="Barry K."/>
            <person name="Labutti K."/>
            <person name="Kuo R."/>
            <person name="Ohm R.A."/>
            <person name="Bhattacharya S.S."/>
            <person name="Shirouzu T."/>
            <person name="Yoshinaga Y."/>
            <person name="Martin F.M."/>
            <person name="Grigoriev I.V."/>
            <person name="Hibbett D.S."/>
        </authorList>
    </citation>
    <scope>NUCLEOTIDE SEQUENCE [LARGE SCALE GENOMIC DNA]</scope>
    <source>
        <strain evidence="6 7">93-53</strain>
    </source>
</reference>
<evidence type="ECO:0000259" key="4">
    <source>
        <dbReference type="PROSITE" id="PS51710"/>
    </source>
</evidence>
<dbReference type="InParanoid" id="A0A165DH63"/>
<dbReference type="STRING" id="1314785.A0A165DH63"/>
<evidence type="ECO:0000259" key="5">
    <source>
        <dbReference type="PROSITE" id="PS51883"/>
    </source>
</evidence>
<dbReference type="FunCoup" id="A0A165DH63">
    <property type="interactions" value="394"/>
</dbReference>
<dbReference type="GO" id="GO:0005525">
    <property type="term" value="F:GTP binding"/>
    <property type="evidence" value="ECO:0007669"/>
    <property type="project" value="UniProtKB-KW"/>
</dbReference>
<dbReference type="InterPro" id="IPR014100">
    <property type="entry name" value="GTP-bd_Obg/CgtA"/>
</dbReference>
<evidence type="ECO:0000313" key="6">
    <source>
        <dbReference type="EMBL" id="KZT04870.1"/>
    </source>
</evidence>
<dbReference type="RefSeq" id="XP_040762610.1">
    <property type="nucleotide sequence ID" value="XM_040904653.1"/>
</dbReference>
<name>A0A165DH63_9APHY</name>
<dbReference type="GO" id="GO:0005739">
    <property type="term" value="C:mitochondrion"/>
    <property type="evidence" value="ECO:0007669"/>
    <property type="project" value="TreeGrafter"/>
</dbReference>
<evidence type="ECO:0000256" key="2">
    <source>
        <dbReference type="ARBA" id="ARBA00022741"/>
    </source>
</evidence>
<dbReference type="EMBL" id="KV427633">
    <property type="protein sequence ID" value="KZT04870.1"/>
    <property type="molecule type" value="Genomic_DNA"/>
</dbReference>
<keyword evidence="2" id="KW-0547">Nucleotide-binding</keyword>
<dbReference type="GO" id="GO:0003924">
    <property type="term" value="F:GTPase activity"/>
    <property type="evidence" value="ECO:0007669"/>
    <property type="project" value="InterPro"/>
</dbReference>
<dbReference type="GO" id="GO:0042254">
    <property type="term" value="P:ribosome biogenesis"/>
    <property type="evidence" value="ECO:0007669"/>
    <property type="project" value="UniProtKB-UniRule"/>
</dbReference>
<dbReference type="Gene3D" id="2.70.210.12">
    <property type="entry name" value="GTP1/OBG domain"/>
    <property type="match status" value="1"/>
</dbReference>
<keyword evidence="7" id="KW-1185">Reference proteome</keyword>
<dbReference type="InterPro" id="IPR006073">
    <property type="entry name" value="GTP-bd"/>
</dbReference>
<dbReference type="PROSITE" id="PS51883">
    <property type="entry name" value="OBG"/>
    <property type="match status" value="1"/>
</dbReference>
<feature type="domain" description="Obg" evidence="5">
    <location>
        <begin position="16"/>
        <end position="264"/>
    </location>
</feature>
<dbReference type="GO" id="GO:0000287">
    <property type="term" value="F:magnesium ion binding"/>
    <property type="evidence" value="ECO:0007669"/>
    <property type="project" value="InterPro"/>
</dbReference>
<gene>
    <name evidence="6" type="ORF">LAESUDRAFT_657005</name>
</gene>
<dbReference type="OrthoDB" id="347018at2759"/>
<accession>A0A165DH63</accession>
<comment type="similarity">
    <text evidence="1">Belongs to the TRAFAC class OBG-HflX-like GTPase superfamily. OBG GTPase family.</text>
</comment>
<dbReference type="InterPro" id="IPR027417">
    <property type="entry name" value="P-loop_NTPase"/>
</dbReference>
<dbReference type="InterPro" id="IPR006169">
    <property type="entry name" value="GTP1_OBG_dom"/>
</dbReference>
<dbReference type="AlphaFoldDB" id="A0A165DH63"/>
<dbReference type="InterPro" id="IPR045086">
    <property type="entry name" value="OBG_GTPase"/>
</dbReference>
<evidence type="ECO:0000256" key="3">
    <source>
        <dbReference type="ARBA" id="ARBA00023134"/>
    </source>
</evidence>
<dbReference type="Gene3D" id="3.40.50.300">
    <property type="entry name" value="P-loop containing nucleotide triphosphate hydrolases"/>
    <property type="match status" value="1"/>
</dbReference>
<dbReference type="CDD" id="cd01898">
    <property type="entry name" value="Obg"/>
    <property type="match status" value="1"/>
</dbReference>
<dbReference type="InterPro" id="IPR031167">
    <property type="entry name" value="G_OBG"/>
</dbReference>
<evidence type="ECO:0000313" key="7">
    <source>
        <dbReference type="Proteomes" id="UP000076871"/>
    </source>
</evidence>
<dbReference type="InterPro" id="IPR036726">
    <property type="entry name" value="GTP1_OBG_dom_sf"/>
</dbReference>
<evidence type="ECO:0000256" key="1">
    <source>
        <dbReference type="ARBA" id="ARBA00007699"/>
    </source>
</evidence>